<proteinExistence type="predicted"/>
<evidence type="ECO:0000313" key="2">
    <source>
        <dbReference type="Proteomes" id="UP001216579"/>
    </source>
</evidence>
<sequence>MSNSWGEQGGGDQNCSAIGVSAAANCAPAANAAVMWSARAEIAGVGS</sequence>
<name>A0ABT5ZP41_9ACTN</name>
<gene>
    <name evidence="1" type="ORF">P3G67_20595</name>
</gene>
<keyword evidence="2" id="KW-1185">Reference proteome</keyword>
<dbReference type="RefSeq" id="WP_276094763.1">
    <property type="nucleotide sequence ID" value="NZ_JARJBC010000013.1"/>
</dbReference>
<protein>
    <submittedName>
        <fullName evidence="1">Uncharacterized protein</fullName>
    </submittedName>
</protein>
<reference evidence="1 2" key="1">
    <citation type="submission" date="2023-03" db="EMBL/GenBank/DDBJ databases">
        <title>Draft genome sequence of Streptomyces sp. RB6PN23 isolated from peat swamp forest in Thailand.</title>
        <authorList>
            <person name="Klaysubun C."/>
            <person name="Duangmal K."/>
        </authorList>
    </citation>
    <scope>NUCLEOTIDE SEQUENCE [LARGE SCALE GENOMIC DNA]</scope>
    <source>
        <strain evidence="1 2">RB6PN23</strain>
    </source>
</reference>
<dbReference type="EMBL" id="JARJBC010000013">
    <property type="protein sequence ID" value="MDF3291583.1"/>
    <property type="molecule type" value="Genomic_DNA"/>
</dbReference>
<accession>A0ABT5ZP41</accession>
<dbReference type="Proteomes" id="UP001216579">
    <property type="component" value="Unassembled WGS sequence"/>
</dbReference>
<comment type="caution">
    <text evidence="1">The sequence shown here is derived from an EMBL/GenBank/DDBJ whole genome shotgun (WGS) entry which is preliminary data.</text>
</comment>
<evidence type="ECO:0000313" key="1">
    <source>
        <dbReference type="EMBL" id="MDF3291583.1"/>
    </source>
</evidence>
<organism evidence="1 2">
    <name type="scientific">Streptomyces silvisoli</name>
    <dbReference type="NCBI Taxonomy" id="3034235"/>
    <lineage>
        <taxon>Bacteria</taxon>
        <taxon>Bacillati</taxon>
        <taxon>Actinomycetota</taxon>
        <taxon>Actinomycetes</taxon>
        <taxon>Kitasatosporales</taxon>
        <taxon>Streptomycetaceae</taxon>
        <taxon>Streptomyces</taxon>
    </lineage>
</organism>